<proteinExistence type="predicted"/>
<gene>
    <name evidence="1" type="ORF">GCWU000321_01417</name>
</gene>
<organism evidence="1 2">
    <name type="scientific">Dialister invisus DSM 15470</name>
    <dbReference type="NCBI Taxonomy" id="592028"/>
    <lineage>
        <taxon>Bacteria</taxon>
        <taxon>Bacillati</taxon>
        <taxon>Bacillota</taxon>
        <taxon>Negativicutes</taxon>
        <taxon>Veillonellales</taxon>
        <taxon>Veillonellaceae</taxon>
        <taxon>Dialister</taxon>
    </lineage>
</organism>
<comment type="caution">
    <text evidence="1">The sequence shown here is derived from an EMBL/GenBank/DDBJ whole genome shotgun (WGS) entry which is preliminary data.</text>
</comment>
<reference evidence="1" key="1">
    <citation type="submission" date="2009-09" db="EMBL/GenBank/DDBJ databases">
        <authorList>
            <person name="Weinstock G."/>
            <person name="Sodergren E."/>
            <person name="Clifton S."/>
            <person name="Fulton L."/>
            <person name="Fulton B."/>
            <person name="Courtney L."/>
            <person name="Fronick C."/>
            <person name="Harrison M."/>
            <person name="Strong C."/>
            <person name="Farmer C."/>
            <person name="Delahaunty K."/>
            <person name="Markovic C."/>
            <person name="Hall O."/>
            <person name="Minx P."/>
            <person name="Tomlinson C."/>
            <person name="Mitreva M."/>
            <person name="Nelson J."/>
            <person name="Hou S."/>
            <person name="Wollam A."/>
            <person name="Pepin K.H."/>
            <person name="Johnson M."/>
            <person name="Bhonagiri V."/>
            <person name="Nash W.E."/>
            <person name="Warren W."/>
            <person name="Chinwalla A."/>
            <person name="Mardis E.R."/>
            <person name="Wilson R.K."/>
        </authorList>
    </citation>
    <scope>NUCLEOTIDE SEQUENCE [LARGE SCALE GENOMIC DNA]</scope>
    <source>
        <strain evidence="1">DSM 15470</strain>
    </source>
</reference>
<keyword evidence="2" id="KW-1185">Reference proteome</keyword>
<dbReference type="STRING" id="592028.GCWU000321_01417"/>
<dbReference type="InterPro" id="IPR043753">
    <property type="entry name" value="DUF5699"/>
</dbReference>
<dbReference type="EMBL" id="ACIM02000001">
    <property type="protein sequence ID" value="EEW97424.1"/>
    <property type="molecule type" value="Genomic_DNA"/>
</dbReference>
<evidence type="ECO:0000313" key="1">
    <source>
        <dbReference type="EMBL" id="EEW97424.1"/>
    </source>
</evidence>
<accession>C9LPD8</accession>
<dbReference type="AlphaFoldDB" id="C9LPD8"/>
<name>C9LPD8_9FIRM</name>
<dbReference type="Proteomes" id="UP000004736">
    <property type="component" value="Unassembled WGS sequence"/>
</dbReference>
<dbReference type="Pfam" id="PF18956">
    <property type="entry name" value="DUF5699"/>
    <property type="match status" value="1"/>
</dbReference>
<sequence>MILIQRIRSIRFISSCYNTKAGIEALIIRFLLNPYELPMIGATVIAFIELINEKKIKAV</sequence>
<dbReference type="HOGENOM" id="CLU_2952994_0_0_9"/>
<evidence type="ECO:0000313" key="2">
    <source>
        <dbReference type="Proteomes" id="UP000004736"/>
    </source>
</evidence>
<dbReference type="eggNOG" id="ENOG5032R0N">
    <property type="taxonomic scope" value="Bacteria"/>
</dbReference>
<protein>
    <submittedName>
        <fullName evidence="1">Uncharacterized protein</fullName>
    </submittedName>
</protein>